<feature type="region of interest" description="Disordered" evidence="1">
    <location>
        <begin position="1"/>
        <end position="252"/>
    </location>
</feature>
<feature type="compositionally biased region" description="Basic and acidic residues" evidence="1">
    <location>
        <begin position="115"/>
        <end position="131"/>
    </location>
</feature>
<dbReference type="EMBL" id="CADCVO010000106">
    <property type="protein sequence ID" value="CAA9474696.1"/>
    <property type="molecule type" value="Genomic_DNA"/>
</dbReference>
<name>A0A6J4RS23_9ACTN</name>
<feature type="compositionally biased region" description="Basic and acidic residues" evidence="1">
    <location>
        <begin position="178"/>
        <end position="194"/>
    </location>
</feature>
<feature type="compositionally biased region" description="Pro residues" evidence="1">
    <location>
        <begin position="22"/>
        <end position="33"/>
    </location>
</feature>
<feature type="compositionally biased region" description="Basic and acidic residues" evidence="1">
    <location>
        <begin position="144"/>
        <end position="155"/>
    </location>
</feature>
<gene>
    <name evidence="2" type="ORF">AVDCRST_MAG13-730</name>
</gene>
<organism evidence="2">
    <name type="scientific">uncultured Solirubrobacteraceae bacterium</name>
    <dbReference type="NCBI Taxonomy" id="1162706"/>
    <lineage>
        <taxon>Bacteria</taxon>
        <taxon>Bacillati</taxon>
        <taxon>Actinomycetota</taxon>
        <taxon>Thermoleophilia</taxon>
        <taxon>Solirubrobacterales</taxon>
        <taxon>Solirubrobacteraceae</taxon>
        <taxon>environmental samples</taxon>
    </lineage>
</organism>
<accession>A0A6J4RS23</accession>
<feature type="compositionally biased region" description="Basic and acidic residues" evidence="1">
    <location>
        <begin position="82"/>
        <end position="96"/>
    </location>
</feature>
<evidence type="ECO:0000256" key="1">
    <source>
        <dbReference type="SAM" id="MobiDB-lite"/>
    </source>
</evidence>
<feature type="compositionally biased region" description="Basic residues" evidence="1">
    <location>
        <begin position="167"/>
        <end position="177"/>
    </location>
</feature>
<feature type="compositionally biased region" description="Low complexity" evidence="1">
    <location>
        <begin position="8"/>
        <end position="21"/>
    </location>
</feature>
<proteinExistence type="predicted"/>
<evidence type="ECO:0000313" key="2">
    <source>
        <dbReference type="EMBL" id="CAA9474696.1"/>
    </source>
</evidence>
<protein>
    <submittedName>
        <fullName evidence="2">Cyclase family protein</fullName>
    </submittedName>
</protein>
<reference evidence="2" key="1">
    <citation type="submission" date="2020-02" db="EMBL/GenBank/DDBJ databases">
        <authorList>
            <person name="Meier V. D."/>
        </authorList>
    </citation>
    <scope>NUCLEOTIDE SEQUENCE</scope>
    <source>
        <strain evidence="2">AVDCRST_MAG13</strain>
    </source>
</reference>
<feature type="compositionally biased region" description="Basic residues" evidence="1">
    <location>
        <begin position="97"/>
        <end position="106"/>
    </location>
</feature>
<dbReference type="AlphaFoldDB" id="A0A6J4RS23"/>
<feature type="non-terminal residue" evidence="2">
    <location>
        <position position="1"/>
    </location>
</feature>
<feature type="non-terminal residue" evidence="2">
    <location>
        <position position="252"/>
    </location>
</feature>
<sequence>DRRHAPRAARAAARPSLGGPDPRVPPGHPPLPRVPGRGAHGPVPLRRGGGHDGPRLPVPRVPPHRAVGDAHGPALALRPRRAHDGRGRDRGDDPPARRARRPRAGRGRPGPRALPDARARVGGRARPDPRARLRGHAHGLGDPLARRRGDAEPGRGGRRPLPGLGRRGARAARARARDHRDRPRHDGHGSRRGDLGGAGPRGDLHPRGRPLAARAHGQPRAGARLRGDRGGDVAQARGRLGVPGAGVRDRAL</sequence>